<keyword evidence="3" id="KW-0067">ATP-binding</keyword>
<dbReference type="AlphaFoldDB" id="A0A1X0QK89"/>
<dbReference type="Pfam" id="PF06733">
    <property type="entry name" value="DEAD_2"/>
    <property type="match status" value="1"/>
</dbReference>
<dbReference type="InterPro" id="IPR014013">
    <property type="entry name" value="Helic_SF1/SF2_ATP-bd_DinG/Rad3"/>
</dbReference>
<dbReference type="VEuPathDB" id="MicrosporidiaDB:A0H76_2980"/>
<dbReference type="PANTHER" id="PTHR11472:SF34">
    <property type="entry name" value="REGULATOR OF TELOMERE ELONGATION HELICASE 1"/>
    <property type="match status" value="1"/>
</dbReference>
<dbReference type="SUPFAM" id="SSF52540">
    <property type="entry name" value="P-loop containing nucleoside triphosphate hydrolases"/>
    <property type="match status" value="1"/>
</dbReference>
<dbReference type="Gene3D" id="1.10.275.30">
    <property type="match status" value="1"/>
</dbReference>
<dbReference type="GO" id="GO:0005524">
    <property type="term" value="F:ATP binding"/>
    <property type="evidence" value="ECO:0007669"/>
    <property type="project" value="UniProtKB-KW"/>
</dbReference>
<dbReference type="Gene3D" id="3.40.50.300">
    <property type="entry name" value="P-loop containing nucleotide triphosphate hydrolases"/>
    <property type="match status" value="1"/>
</dbReference>
<feature type="domain" description="Helicase ATP-binding" evidence="4">
    <location>
        <begin position="20"/>
        <end position="253"/>
    </location>
</feature>
<dbReference type="Proteomes" id="UP000192501">
    <property type="component" value="Unassembled WGS sequence"/>
</dbReference>
<dbReference type="GO" id="GO:0016818">
    <property type="term" value="F:hydrolase activity, acting on acid anhydrides, in phosphorus-containing anhydrides"/>
    <property type="evidence" value="ECO:0007669"/>
    <property type="project" value="InterPro"/>
</dbReference>
<dbReference type="PROSITE" id="PS51192">
    <property type="entry name" value="HELICASE_ATP_BIND_1"/>
    <property type="match status" value="1"/>
</dbReference>
<keyword evidence="2" id="KW-0378">Hydrolase</keyword>
<dbReference type="GO" id="GO:0003678">
    <property type="term" value="F:DNA helicase activity"/>
    <property type="evidence" value="ECO:0007669"/>
    <property type="project" value="InterPro"/>
</dbReference>
<evidence type="ECO:0000256" key="2">
    <source>
        <dbReference type="ARBA" id="ARBA00022801"/>
    </source>
</evidence>
<dbReference type="InterPro" id="IPR006554">
    <property type="entry name" value="Helicase-like_DEXD_c2"/>
</dbReference>
<protein>
    <submittedName>
        <fullName evidence="6">CHL1</fullName>
    </submittedName>
</protein>
<dbReference type="EMBL" id="LTAI01000055">
    <property type="protein sequence ID" value="ORE00173.1"/>
    <property type="molecule type" value="Genomic_DNA"/>
</dbReference>
<dbReference type="InterPro" id="IPR014001">
    <property type="entry name" value="Helicase_ATP-bd"/>
</dbReference>
<accession>A0A1X0QK89</accession>
<feature type="domain" description="Helicase ATP-binding" evidence="5">
    <location>
        <begin position="1"/>
        <end position="256"/>
    </location>
</feature>
<evidence type="ECO:0000259" key="4">
    <source>
        <dbReference type="PROSITE" id="PS51192"/>
    </source>
</evidence>
<evidence type="ECO:0000313" key="7">
    <source>
        <dbReference type="Proteomes" id="UP000192501"/>
    </source>
</evidence>
<proteinExistence type="predicted"/>
<organism evidence="6 7">
    <name type="scientific">Hepatospora eriocheir</name>
    <dbReference type="NCBI Taxonomy" id="1081669"/>
    <lineage>
        <taxon>Eukaryota</taxon>
        <taxon>Fungi</taxon>
        <taxon>Fungi incertae sedis</taxon>
        <taxon>Microsporidia</taxon>
        <taxon>Hepatosporidae</taxon>
        <taxon>Hepatospora</taxon>
    </lineage>
</organism>
<evidence type="ECO:0000256" key="3">
    <source>
        <dbReference type="ARBA" id="ARBA00022840"/>
    </source>
</evidence>
<keyword evidence="1" id="KW-0547">Nucleotide-binding</keyword>
<gene>
    <name evidence="6" type="primary">CHL1</name>
    <name evidence="6" type="ORF">A0H76_2980</name>
</gene>
<sequence length="368" mass="42977">MNYFNRELYDVQKSFIKDGIETIKSNEIGIFSSPTGTGKTISLLSVAFNFLNESDDDLFSLICGRSQTKIYYCSRTHSQLNQVLEEFKKASVNFKTVILGSRKVYCINKINKLNFDIEQLNEKCRDLIKNEKCDYYKNSYYSNKTLTVEEMKIEGLKDHFCPYYSSKSKADECELVLLPYNLIFTKEGRDSLQVDLTDKILIVDEAHNIYDAVIQLNTVEIKYNDLKKIIYSKFLNKEIIEIINKLLNMKSDKESCLNIIEFIKKAKLMQYDLLDIDQYLKDNKVAQRNDNTAIFTFSKFLKLLIWSDDKAIVLFDNQRIKFTPLNAKMYFKEINKCKSIIFAGGTMEPTSQFDGLFDKKLNYFSYES</sequence>
<dbReference type="PROSITE" id="PS51193">
    <property type="entry name" value="HELICASE_ATP_BIND_2"/>
    <property type="match status" value="1"/>
</dbReference>
<evidence type="ECO:0000259" key="5">
    <source>
        <dbReference type="PROSITE" id="PS51193"/>
    </source>
</evidence>
<name>A0A1X0QK89_9MICR</name>
<reference evidence="6 7" key="1">
    <citation type="journal article" date="2017" name="Environ. Microbiol.">
        <title>Decay of the glycolytic pathway and adaptation to intranuclear parasitism within Enterocytozoonidae microsporidia.</title>
        <authorList>
            <person name="Wiredu Boakye D."/>
            <person name="Jaroenlak P."/>
            <person name="Prachumwat A."/>
            <person name="Williams T.A."/>
            <person name="Bateman K.S."/>
            <person name="Itsathitphaisarn O."/>
            <person name="Sritunyalucksana K."/>
            <person name="Paszkiewicz K.H."/>
            <person name="Moore K.A."/>
            <person name="Stentiford G.D."/>
            <person name="Williams B.A."/>
        </authorList>
    </citation>
    <scope>NUCLEOTIDE SEQUENCE [LARGE SCALE GENOMIC DNA]</scope>
    <source>
        <strain evidence="7">canceri</strain>
    </source>
</reference>
<dbReference type="PANTHER" id="PTHR11472">
    <property type="entry name" value="DNA REPAIR DEAD HELICASE RAD3/XP-D SUBFAMILY MEMBER"/>
    <property type="match status" value="1"/>
</dbReference>
<feature type="non-terminal residue" evidence="6">
    <location>
        <position position="368"/>
    </location>
</feature>
<dbReference type="SMART" id="SM00488">
    <property type="entry name" value="DEXDc2"/>
    <property type="match status" value="1"/>
</dbReference>
<dbReference type="GO" id="GO:0003677">
    <property type="term" value="F:DNA binding"/>
    <property type="evidence" value="ECO:0007669"/>
    <property type="project" value="InterPro"/>
</dbReference>
<evidence type="ECO:0000256" key="1">
    <source>
        <dbReference type="ARBA" id="ARBA00022741"/>
    </source>
</evidence>
<dbReference type="GO" id="GO:0005634">
    <property type="term" value="C:nucleus"/>
    <property type="evidence" value="ECO:0007669"/>
    <property type="project" value="TreeGrafter"/>
</dbReference>
<dbReference type="GO" id="GO:0034085">
    <property type="term" value="P:establishment of sister chromatid cohesion"/>
    <property type="evidence" value="ECO:0007669"/>
    <property type="project" value="TreeGrafter"/>
</dbReference>
<evidence type="ECO:0000313" key="6">
    <source>
        <dbReference type="EMBL" id="ORE00173.1"/>
    </source>
</evidence>
<dbReference type="InterPro" id="IPR027417">
    <property type="entry name" value="P-loop_NTPase"/>
</dbReference>
<dbReference type="InterPro" id="IPR010614">
    <property type="entry name" value="RAD3-like_helicase_DEAD"/>
</dbReference>
<dbReference type="InterPro" id="IPR045028">
    <property type="entry name" value="DinG/Rad3-like"/>
</dbReference>
<dbReference type="SMART" id="SM00487">
    <property type="entry name" value="DEXDc"/>
    <property type="match status" value="1"/>
</dbReference>
<dbReference type="VEuPathDB" id="MicrosporidiaDB:HERIO_1301"/>
<comment type="caution">
    <text evidence="6">The sequence shown here is derived from an EMBL/GenBank/DDBJ whole genome shotgun (WGS) entry which is preliminary data.</text>
</comment>